<keyword evidence="3" id="KW-0231">Viral genome packaging</keyword>
<evidence type="ECO:0000256" key="4">
    <source>
        <dbReference type="SAM" id="MobiDB-lite"/>
    </source>
</evidence>
<dbReference type="InterPro" id="IPR006427">
    <property type="entry name" value="Portal_HK97"/>
</dbReference>
<name>A0A8S5Q279_9CAUD</name>
<dbReference type="Gene3D" id="3.30.1120.70">
    <property type="match status" value="1"/>
</dbReference>
<dbReference type="Gene3D" id="3.40.140.120">
    <property type="match status" value="1"/>
</dbReference>
<accession>A0A8S5Q279</accession>
<proteinExistence type="predicted"/>
<dbReference type="Gene3D" id="1.20.1270.210">
    <property type="match status" value="1"/>
</dbReference>
<evidence type="ECO:0000313" key="5">
    <source>
        <dbReference type="EMBL" id="DAE12851.1"/>
    </source>
</evidence>
<protein>
    <submittedName>
        <fullName evidence="5">Portal protein</fullName>
    </submittedName>
</protein>
<organism evidence="5">
    <name type="scientific">Siphoviridae sp. ctcC24</name>
    <dbReference type="NCBI Taxonomy" id="2825570"/>
    <lineage>
        <taxon>Viruses</taxon>
        <taxon>Duplodnaviria</taxon>
        <taxon>Heunggongvirae</taxon>
        <taxon>Uroviricota</taxon>
        <taxon>Caudoviricetes</taxon>
    </lineage>
</organism>
<dbReference type="NCBIfam" id="TIGR01537">
    <property type="entry name" value="portal_HK97"/>
    <property type="match status" value="1"/>
</dbReference>
<evidence type="ECO:0000256" key="3">
    <source>
        <dbReference type="ARBA" id="ARBA00023219"/>
    </source>
</evidence>
<keyword evidence="1" id="KW-0118">Viral capsid assembly</keyword>
<keyword evidence="1" id="KW-1188">Viral release from host cell</keyword>
<evidence type="ECO:0000256" key="1">
    <source>
        <dbReference type="ARBA" id="ARBA00022950"/>
    </source>
</evidence>
<dbReference type="Pfam" id="PF04860">
    <property type="entry name" value="Phage_portal"/>
    <property type="match status" value="1"/>
</dbReference>
<keyword evidence="2" id="KW-1171">Viral genome ejection through host cell envelope</keyword>
<evidence type="ECO:0000256" key="2">
    <source>
        <dbReference type="ARBA" id="ARBA00023009"/>
    </source>
</evidence>
<dbReference type="InterPro" id="IPR006944">
    <property type="entry name" value="Phage/GTA_portal"/>
</dbReference>
<feature type="region of interest" description="Disordered" evidence="4">
    <location>
        <begin position="404"/>
        <end position="431"/>
    </location>
</feature>
<keyword evidence="2" id="KW-1162">Viral penetration into host cytoplasm</keyword>
<feature type="compositionally biased region" description="Basic and acidic residues" evidence="4">
    <location>
        <begin position="422"/>
        <end position="431"/>
    </location>
</feature>
<feature type="compositionally biased region" description="Polar residues" evidence="4">
    <location>
        <begin position="407"/>
        <end position="417"/>
    </location>
</feature>
<reference evidence="5" key="1">
    <citation type="journal article" date="2021" name="Proc. Natl. Acad. Sci. U.S.A.">
        <title>A Catalog of Tens of Thousands of Viruses from Human Metagenomes Reveals Hidden Associations with Chronic Diseases.</title>
        <authorList>
            <person name="Tisza M.J."/>
            <person name="Buck C.B."/>
        </authorList>
    </citation>
    <scope>NUCLEOTIDE SEQUENCE</scope>
    <source>
        <strain evidence="5">Ctcc24</strain>
    </source>
</reference>
<dbReference type="EMBL" id="BK015559">
    <property type="protein sequence ID" value="DAE12851.1"/>
    <property type="molecule type" value="Genomic_DNA"/>
</dbReference>
<sequence length="431" mass="48665">MEIQNDRTIWERVEGFFSGHKRAEPEDTQSEPLMTLENFLLEAGIRGDVITRQMAENIPALSGCVELISNTVASLPVQLYRTENGQTETIRDDPRVKILNEDTGDTLNGFQFKKALVEDFLYMGNGYAYIRKRRNIVRGLHYVPENQVSIVKNADPIFKAYKILVNGGEYWPHQFVKVTRCTEDGVTGKGVVETNPEILAIAYNYMHYENKMAKTGGNKKGFVKAKNRLGKDEMTELKKQWTLMYSGNSENCVVLNNGLDFQESGSTSTEMQLNESKVQNGNEICKIMGVPPSLFSVNGQANEDDFTKFVKMAVLPILKNIETALNKDLLLETEKGSFYFEFDTKEILKAEIDKRYAAYQTAIKNNILTINETRELENKPPIDIFKDRVVLGLDAVLMDTKSGEIYTPNTGQTSNLNQGGGEKQDANRDKE</sequence>
<keyword evidence="2" id="KW-1160">Virus entry into host cell</keyword>